<dbReference type="Proteomes" id="UP000501969">
    <property type="component" value="Segment"/>
</dbReference>
<proteinExistence type="predicted"/>
<keyword evidence="1" id="KW-0812">Transmembrane</keyword>
<dbReference type="Pfam" id="PF05341">
    <property type="entry name" value="PIF6"/>
    <property type="match status" value="1"/>
</dbReference>
<dbReference type="RefSeq" id="YP_010796526.1">
    <property type="nucleotide sequence ID" value="NC_076031.1"/>
</dbReference>
<evidence type="ECO:0000313" key="3">
    <source>
        <dbReference type="Proteomes" id="UP000501969"/>
    </source>
</evidence>
<accession>A0A346TPK4</accession>
<feature type="transmembrane region" description="Helical" evidence="1">
    <location>
        <begin position="108"/>
        <end position="130"/>
    </location>
</feature>
<evidence type="ECO:0000313" key="2">
    <source>
        <dbReference type="EMBL" id="AXU41514.1"/>
    </source>
</evidence>
<sequence>MKTKAQQKKKRNPRNRTNTIRWRMLNADRVEVSPESREHAWKDLLIDLLESSPTSSTYRTAVTKADFEYFDYNRPIIYEMRENTMLINSEFFNVALNRPTRLVTPINVMSLQVFLAFICSLILVLVAAYVSAQSKSDTTLINDNRRRPEDVIGAQAIDK</sequence>
<organism evidence="2 3">
    <name type="scientific">Mythimna unipuncta nucleopolyhedrovirus</name>
    <dbReference type="NCBI Taxonomy" id="447897"/>
    <lineage>
        <taxon>Viruses</taxon>
        <taxon>Viruses incertae sedis</taxon>
        <taxon>Naldaviricetes</taxon>
        <taxon>Lefavirales</taxon>
        <taxon>Baculoviridae</taxon>
        <taxon>Alphabaculovirus</taxon>
    </lineage>
</organism>
<reference evidence="2 3" key="1">
    <citation type="submission" date="2018-03" db="EMBL/GenBank/DDBJ databases">
        <title>Complete genome sequence of a second alphabaculovirus from the true armyworm, Mythimna unipuncta.</title>
        <authorList>
            <person name="Harrison R.L."/>
            <person name="Mowery J.D."/>
            <person name="Bauchan G.R."/>
            <person name="Theilmann D.A."/>
            <person name="Erlandson M.A."/>
        </authorList>
    </citation>
    <scope>NUCLEOTIDE SEQUENCE [LARGE SCALE GENOMIC DNA]</scope>
    <source>
        <strain evidence="2 3">KY310</strain>
    </source>
</reference>
<dbReference type="GeneID" id="80534021"/>
<dbReference type="EMBL" id="MH124167">
    <property type="protein sequence ID" value="AXU41514.1"/>
    <property type="molecule type" value="Genomic_DNA"/>
</dbReference>
<keyword evidence="1" id="KW-1133">Transmembrane helix</keyword>
<protein>
    <submittedName>
        <fullName evidence="2">PIF-6</fullName>
    </submittedName>
</protein>
<keyword evidence="1" id="KW-0472">Membrane</keyword>
<keyword evidence="3" id="KW-1185">Reference proteome</keyword>
<evidence type="ECO:0000256" key="1">
    <source>
        <dbReference type="SAM" id="Phobius"/>
    </source>
</evidence>
<dbReference type="InterPro" id="IPR008005">
    <property type="entry name" value="PIF6"/>
</dbReference>
<dbReference type="KEGG" id="vg:80534021"/>
<name>A0A346TPK4_9ABAC</name>